<dbReference type="PANTHER" id="PTHR42812:SF12">
    <property type="entry name" value="BETA-XYLOSIDASE-RELATED"/>
    <property type="match status" value="1"/>
</dbReference>
<keyword evidence="2 6" id="KW-0378">Hydrolase</keyword>
<name>A0A6B2M1D2_9BACT</name>
<dbReference type="CDD" id="cd09000">
    <property type="entry name" value="GH43_SXA-like"/>
    <property type="match status" value="1"/>
</dbReference>
<dbReference type="InterPro" id="IPR013320">
    <property type="entry name" value="ConA-like_dom_sf"/>
</dbReference>
<reference evidence="8 9" key="1">
    <citation type="submission" date="2020-02" db="EMBL/GenBank/DDBJ databases">
        <title>Albibacoteraceae fam. nov., the first described family within the subdivision 4 Verrucomicrobia.</title>
        <authorList>
            <person name="Xi F."/>
        </authorList>
    </citation>
    <scope>NUCLEOTIDE SEQUENCE [LARGE SCALE GENOMIC DNA]</scope>
    <source>
        <strain evidence="8 9">CK1056</strain>
    </source>
</reference>
<dbReference type="GO" id="GO:0004553">
    <property type="term" value="F:hydrolase activity, hydrolyzing O-glycosyl compounds"/>
    <property type="evidence" value="ECO:0007669"/>
    <property type="project" value="InterPro"/>
</dbReference>
<dbReference type="InterPro" id="IPR051795">
    <property type="entry name" value="Glycosyl_Hydrlase_43"/>
</dbReference>
<protein>
    <submittedName>
        <fullName evidence="8">Glycoside hydrolase family 43 protein</fullName>
    </submittedName>
</protein>
<dbReference type="Proteomes" id="UP000478417">
    <property type="component" value="Unassembled WGS sequence"/>
</dbReference>
<evidence type="ECO:0000313" key="8">
    <source>
        <dbReference type="EMBL" id="NDV61877.1"/>
    </source>
</evidence>
<dbReference type="GO" id="GO:0005975">
    <property type="term" value="P:carbohydrate metabolic process"/>
    <property type="evidence" value="ECO:0007669"/>
    <property type="project" value="InterPro"/>
</dbReference>
<evidence type="ECO:0000256" key="3">
    <source>
        <dbReference type="ARBA" id="ARBA00023295"/>
    </source>
</evidence>
<proteinExistence type="inferred from homology"/>
<feature type="active site" description="Proton acceptor" evidence="4">
    <location>
        <position position="24"/>
    </location>
</feature>
<evidence type="ECO:0000256" key="5">
    <source>
        <dbReference type="PIRSR" id="PIRSR606710-2"/>
    </source>
</evidence>
<dbReference type="EMBL" id="JAAGNX010000001">
    <property type="protein sequence ID" value="NDV61877.1"/>
    <property type="molecule type" value="Genomic_DNA"/>
</dbReference>
<evidence type="ECO:0000256" key="2">
    <source>
        <dbReference type="ARBA" id="ARBA00022801"/>
    </source>
</evidence>
<dbReference type="InterPro" id="IPR023296">
    <property type="entry name" value="Glyco_hydro_beta-prop_sf"/>
</dbReference>
<dbReference type="Pfam" id="PF04616">
    <property type="entry name" value="Glyco_hydro_43"/>
    <property type="match status" value="1"/>
</dbReference>
<evidence type="ECO:0000256" key="4">
    <source>
        <dbReference type="PIRSR" id="PIRSR606710-1"/>
    </source>
</evidence>
<dbReference type="Gene3D" id="2.115.10.20">
    <property type="entry name" value="Glycosyl hydrolase domain, family 43"/>
    <property type="match status" value="1"/>
</dbReference>
<dbReference type="SUPFAM" id="SSF75005">
    <property type="entry name" value="Arabinanase/levansucrase/invertase"/>
    <property type="match status" value="1"/>
</dbReference>
<keyword evidence="9" id="KW-1185">Reference proteome</keyword>
<feature type="domain" description="Beta-xylosidase C-terminal Concanavalin A-like" evidence="7">
    <location>
        <begin position="336"/>
        <end position="532"/>
    </location>
</feature>
<dbReference type="Gene3D" id="2.60.120.200">
    <property type="match status" value="1"/>
</dbReference>
<gene>
    <name evidence="8" type="ORF">G0Q06_05390</name>
</gene>
<evidence type="ECO:0000256" key="1">
    <source>
        <dbReference type="ARBA" id="ARBA00009865"/>
    </source>
</evidence>
<dbReference type="InterPro" id="IPR006710">
    <property type="entry name" value="Glyco_hydro_43"/>
</dbReference>
<dbReference type="InterPro" id="IPR041542">
    <property type="entry name" value="GH43_C2"/>
</dbReference>
<dbReference type="SUPFAM" id="SSF49899">
    <property type="entry name" value="Concanavalin A-like lectins/glucanases"/>
    <property type="match status" value="1"/>
</dbReference>
<comment type="similarity">
    <text evidence="1 6">Belongs to the glycosyl hydrolase 43 family.</text>
</comment>
<comment type="caution">
    <text evidence="8">The sequence shown here is derived from an EMBL/GenBank/DDBJ whole genome shotgun (WGS) entry which is preliminary data.</text>
</comment>
<evidence type="ECO:0000256" key="6">
    <source>
        <dbReference type="RuleBase" id="RU361187"/>
    </source>
</evidence>
<keyword evidence="3 6" id="KW-0326">Glycosidase</keyword>
<dbReference type="RefSeq" id="WP_163963200.1">
    <property type="nucleotide sequence ID" value="NZ_JAAGNX010000001.1"/>
</dbReference>
<feature type="site" description="Important for catalytic activity, responsible for pKa modulation of the active site Glu and correct orientation of both the proton donor and substrate" evidence="5">
    <location>
        <position position="138"/>
    </location>
</feature>
<sequence>MIGAQKGTETGTIQNPILRGFNPDPSILRVGKDYYIATSTFEWFPGVQIHHSRDLANWRLITRPLTRRSQLDMLGNPDSGGVWAPCLSHCDGKFHLIYSNVRRWKEDPYKVVDNFLVTAPAIDGPWSEPIYLNSTGFDPSLFHDEDGRKWLVSMEWDHRKGRDRFSGILLQEFSPAEKKLIGPVQKIFKGTEIGLVEGPHLYRLNGYYYLLTAEGGTQYQHAVSLCRSRQIEGPYEIHPENPLLTSYGKPELNLQKAGHGSLVETPEGEWYLAHLCGRPVDGRHCILGRETALQKCNWKDDGWIYLESGGSSPQVEVTGPLNLDHSDGTEDVWDGEFSPSALDIHFQSLRQPITEDWCSLTERPGWLRLKGFEPTTSQFRQSLIARRVQAFTIEASTEVDFKPEGFNQMAGLIAYYDTENHYYLRLSHDEKVGRSLNIIQTVAGPSGEILSEDVPVPSDGSVHLRVRIEQTELQFYFSLDGESWTPIGPVLESTILSDDFNHLGFTGAFVGMCAQDFVRSGNPADFKYFKYQELSLP</sequence>
<evidence type="ECO:0000259" key="7">
    <source>
        <dbReference type="Pfam" id="PF17851"/>
    </source>
</evidence>
<accession>A0A6B2M1D2</accession>
<dbReference type="AlphaFoldDB" id="A0A6B2M1D2"/>
<feature type="active site" description="Proton donor" evidence="4">
    <location>
        <position position="197"/>
    </location>
</feature>
<dbReference type="Pfam" id="PF17851">
    <property type="entry name" value="GH43_C2"/>
    <property type="match status" value="1"/>
</dbReference>
<organism evidence="8 9">
    <name type="scientific">Oceanipulchritudo coccoides</name>
    <dbReference type="NCBI Taxonomy" id="2706888"/>
    <lineage>
        <taxon>Bacteria</taxon>
        <taxon>Pseudomonadati</taxon>
        <taxon>Verrucomicrobiota</taxon>
        <taxon>Opitutia</taxon>
        <taxon>Puniceicoccales</taxon>
        <taxon>Oceanipulchritudinaceae</taxon>
        <taxon>Oceanipulchritudo</taxon>
    </lineage>
</organism>
<dbReference type="PANTHER" id="PTHR42812">
    <property type="entry name" value="BETA-XYLOSIDASE"/>
    <property type="match status" value="1"/>
</dbReference>
<evidence type="ECO:0000313" key="9">
    <source>
        <dbReference type="Proteomes" id="UP000478417"/>
    </source>
</evidence>